<dbReference type="Gene3D" id="6.10.140.420">
    <property type="match status" value="1"/>
</dbReference>
<feature type="compositionally biased region" description="Basic residues" evidence="7">
    <location>
        <begin position="328"/>
        <end position="337"/>
    </location>
</feature>
<feature type="compositionally biased region" description="Acidic residues" evidence="7">
    <location>
        <begin position="136"/>
        <end position="147"/>
    </location>
</feature>
<feature type="compositionally biased region" description="Basic and acidic residues" evidence="7">
    <location>
        <begin position="124"/>
        <end position="135"/>
    </location>
</feature>
<evidence type="ECO:0000259" key="8">
    <source>
        <dbReference type="SMART" id="SM01115"/>
    </source>
</evidence>
<feature type="compositionally biased region" description="Basic and acidic residues" evidence="7">
    <location>
        <begin position="254"/>
        <end position="283"/>
    </location>
</feature>
<evidence type="ECO:0000256" key="3">
    <source>
        <dbReference type="ARBA" id="ARBA00022664"/>
    </source>
</evidence>
<name>A0ABD3NMB9_9STRA</name>
<dbReference type="InterPro" id="IPR051372">
    <property type="entry name" value="CWC21"/>
</dbReference>
<dbReference type="SMART" id="SM01115">
    <property type="entry name" value="cwf21"/>
    <property type="match status" value="1"/>
</dbReference>
<evidence type="ECO:0000313" key="10">
    <source>
        <dbReference type="Proteomes" id="UP001530400"/>
    </source>
</evidence>
<evidence type="ECO:0000256" key="6">
    <source>
        <dbReference type="ARBA" id="ARBA00023242"/>
    </source>
</evidence>
<feature type="compositionally biased region" description="Basic and acidic residues" evidence="7">
    <location>
        <begin position="203"/>
        <end position="247"/>
    </location>
</feature>
<organism evidence="9 10">
    <name type="scientific">Cyclotella atomus</name>
    <dbReference type="NCBI Taxonomy" id="382360"/>
    <lineage>
        <taxon>Eukaryota</taxon>
        <taxon>Sar</taxon>
        <taxon>Stramenopiles</taxon>
        <taxon>Ochrophyta</taxon>
        <taxon>Bacillariophyta</taxon>
        <taxon>Coscinodiscophyceae</taxon>
        <taxon>Thalassiosirophycidae</taxon>
        <taxon>Stephanodiscales</taxon>
        <taxon>Stephanodiscaceae</taxon>
        <taxon>Cyclotella</taxon>
    </lineage>
</organism>
<evidence type="ECO:0000256" key="2">
    <source>
        <dbReference type="ARBA" id="ARBA00005954"/>
    </source>
</evidence>
<dbReference type="GO" id="GO:0006397">
    <property type="term" value="P:mRNA processing"/>
    <property type="evidence" value="ECO:0007669"/>
    <property type="project" value="UniProtKB-KW"/>
</dbReference>
<comment type="caution">
    <text evidence="9">The sequence shown here is derived from an EMBL/GenBank/DDBJ whole genome shotgun (WGS) entry which is preliminary data.</text>
</comment>
<evidence type="ECO:0000256" key="7">
    <source>
        <dbReference type="SAM" id="MobiDB-lite"/>
    </source>
</evidence>
<evidence type="ECO:0000256" key="4">
    <source>
        <dbReference type="ARBA" id="ARBA00022728"/>
    </source>
</evidence>
<keyword evidence="5" id="KW-0508">mRNA splicing</keyword>
<protein>
    <recommendedName>
        <fullName evidence="8">CWF21 domain-containing protein</fullName>
    </recommendedName>
</protein>
<dbReference type="Pfam" id="PF08312">
    <property type="entry name" value="cwf21"/>
    <property type="match status" value="1"/>
</dbReference>
<feature type="compositionally biased region" description="Basic residues" evidence="7">
    <location>
        <begin position="284"/>
        <end position="294"/>
    </location>
</feature>
<feature type="compositionally biased region" description="Low complexity" evidence="7">
    <location>
        <begin position="295"/>
        <end position="327"/>
    </location>
</feature>
<dbReference type="PANTHER" id="PTHR36562:SF5">
    <property type="entry name" value="SERINE_ARGININE REPETITIVE MATRIX 2"/>
    <property type="match status" value="1"/>
</dbReference>
<evidence type="ECO:0000313" key="9">
    <source>
        <dbReference type="EMBL" id="KAL3777070.1"/>
    </source>
</evidence>
<feature type="compositionally biased region" description="Low complexity" evidence="7">
    <location>
        <begin position="338"/>
        <end position="354"/>
    </location>
</feature>
<feature type="region of interest" description="Disordered" evidence="7">
    <location>
        <begin position="124"/>
        <end position="394"/>
    </location>
</feature>
<proteinExistence type="inferred from homology"/>
<sequence length="394" mass="45044">MYNGIGLSSVRGTATSGHVQANAGHVRNSRHHHARTAGVFDPTSRGRSANSSAPLLTAEAIKDGQSSLALHEKKRRLEVRLLELRDRLEERGWRDEEIEREITKERKGTLDRWAREQEEEKRLVIRDAEKEGGDKDDQEQGIDESAEDASAPSRDGRDNHSYRDNYRGDYDRDRGRYQGHRYSDPRGRGGRGGNNAQQQQMFQEERNERLRDAFGISEKHHKEGAAFDRELIDSKRREKQQREEQNAKAKRKAERQQIRKEREEAKLKRREDRKREREEEGGKKAKRGRGRSRSRSASSDSRSSYSSSSGSSSSSSSRSSSSSYSSRSRSRDRRNKGGRSYSSSSSSSSSSRSRSASKDDSRKRSKKQSKRARSYSPESDRRSSRDKQAKSPEC</sequence>
<keyword evidence="10" id="KW-1185">Reference proteome</keyword>
<keyword evidence="6" id="KW-0539">Nucleus</keyword>
<accession>A0ABD3NMB9</accession>
<comment type="similarity">
    <text evidence="2">Belongs to the CWC21 family.</text>
</comment>
<feature type="domain" description="CWF21" evidence="8">
    <location>
        <begin position="69"/>
        <end position="114"/>
    </location>
</feature>
<dbReference type="CDD" id="cd21372">
    <property type="entry name" value="cwf21_CWC21-like"/>
    <property type="match status" value="1"/>
</dbReference>
<feature type="compositionally biased region" description="Basic residues" evidence="7">
    <location>
        <begin position="363"/>
        <end position="373"/>
    </location>
</feature>
<feature type="compositionally biased region" description="Basic and acidic residues" evidence="7">
    <location>
        <begin position="378"/>
        <end position="394"/>
    </location>
</feature>
<feature type="compositionally biased region" description="Basic and acidic residues" evidence="7">
    <location>
        <begin position="154"/>
        <end position="187"/>
    </location>
</feature>
<evidence type="ECO:0000256" key="1">
    <source>
        <dbReference type="ARBA" id="ARBA00004123"/>
    </source>
</evidence>
<keyword evidence="4" id="KW-0747">Spliceosome</keyword>
<dbReference type="AlphaFoldDB" id="A0ABD3NMB9"/>
<evidence type="ECO:0000256" key="5">
    <source>
        <dbReference type="ARBA" id="ARBA00023187"/>
    </source>
</evidence>
<dbReference type="PANTHER" id="PTHR36562">
    <property type="entry name" value="SERINE/ARGININE REPETITIVE MATRIX 2"/>
    <property type="match status" value="1"/>
</dbReference>
<dbReference type="Proteomes" id="UP001530400">
    <property type="component" value="Unassembled WGS sequence"/>
</dbReference>
<keyword evidence="3" id="KW-0507">mRNA processing</keyword>
<comment type="subcellular location">
    <subcellularLocation>
        <location evidence="1">Nucleus</location>
    </subcellularLocation>
</comment>
<dbReference type="EMBL" id="JALLPJ020001066">
    <property type="protein sequence ID" value="KAL3777070.1"/>
    <property type="molecule type" value="Genomic_DNA"/>
</dbReference>
<dbReference type="InterPro" id="IPR013170">
    <property type="entry name" value="mRNA_splic_Cwf21_dom"/>
</dbReference>
<reference evidence="9 10" key="1">
    <citation type="submission" date="2024-10" db="EMBL/GenBank/DDBJ databases">
        <title>Updated reference genomes for cyclostephanoid diatoms.</title>
        <authorList>
            <person name="Roberts W.R."/>
            <person name="Alverson A.J."/>
        </authorList>
    </citation>
    <scope>NUCLEOTIDE SEQUENCE [LARGE SCALE GENOMIC DNA]</scope>
    <source>
        <strain evidence="9 10">AJA010-31</strain>
    </source>
</reference>
<dbReference type="GO" id="GO:0005681">
    <property type="term" value="C:spliceosomal complex"/>
    <property type="evidence" value="ECO:0007669"/>
    <property type="project" value="UniProtKB-KW"/>
</dbReference>
<gene>
    <name evidence="9" type="ORF">ACHAWO_011636</name>
</gene>
<dbReference type="GO" id="GO:0008380">
    <property type="term" value="P:RNA splicing"/>
    <property type="evidence" value="ECO:0007669"/>
    <property type="project" value="UniProtKB-KW"/>
</dbReference>